<dbReference type="AlphaFoldDB" id="A0A0B3XW22"/>
<organism evidence="5 6">
    <name type="scientific">Alteromonas marina</name>
    <dbReference type="NCBI Taxonomy" id="203795"/>
    <lineage>
        <taxon>Bacteria</taxon>
        <taxon>Pseudomonadati</taxon>
        <taxon>Pseudomonadota</taxon>
        <taxon>Gammaproteobacteria</taxon>
        <taxon>Alteromonadales</taxon>
        <taxon>Alteromonadaceae</taxon>
        <taxon>Alteromonas/Salinimonas group</taxon>
        <taxon>Alteromonas</taxon>
    </lineage>
</organism>
<evidence type="ECO:0000313" key="5">
    <source>
        <dbReference type="EMBL" id="KHT53691.1"/>
    </source>
</evidence>
<dbReference type="PANTHER" id="PTHR46124:SF3">
    <property type="entry name" value="HYDROLASE"/>
    <property type="match status" value="1"/>
</dbReference>
<dbReference type="InterPro" id="IPR032466">
    <property type="entry name" value="Metal_Hydrolase"/>
</dbReference>
<feature type="binding site" evidence="4">
    <location>
        <position position="128"/>
    </location>
    <ligand>
        <name>a divalent metal cation</name>
        <dbReference type="ChEBI" id="CHEBI:60240"/>
        <label>2</label>
    </ligand>
</feature>
<dbReference type="InterPro" id="IPR001130">
    <property type="entry name" value="TatD-like"/>
</dbReference>
<dbReference type="InterPro" id="IPR018228">
    <property type="entry name" value="DNase_TatD-rel_CS"/>
</dbReference>
<dbReference type="FunFam" id="3.20.20.140:FF:000005">
    <property type="entry name" value="TatD family hydrolase"/>
    <property type="match status" value="1"/>
</dbReference>
<feature type="binding site" evidence="4">
    <location>
        <position position="153"/>
    </location>
    <ligand>
        <name>a divalent metal cation</name>
        <dbReference type="ChEBI" id="CHEBI:60240"/>
        <label>2</label>
    </ligand>
</feature>
<dbReference type="Pfam" id="PF01026">
    <property type="entry name" value="TatD_DNase"/>
    <property type="match status" value="1"/>
</dbReference>
<protein>
    <submittedName>
        <fullName evidence="5">DNase TatD</fullName>
    </submittedName>
</protein>
<feature type="binding site" evidence="4">
    <location>
        <position position="204"/>
    </location>
    <ligand>
        <name>a divalent metal cation</name>
        <dbReference type="ChEBI" id="CHEBI:60240"/>
        <label>1</label>
    </ligand>
</feature>
<dbReference type="PROSITE" id="PS01091">
    <property type="entry name" value="TATD_3"/>
    <property type="match status" value="1"/>
</dbReference>
<dbReference type="GO" id="GO:0016788">
    <property type="term" value="F:hydrolase activity, acting on ester bonds"/>
    <property type="evidence" value="ECO:0007669"/>
    <property type="project" value="InterPro"/>
</dbReference>
<dbReference type="Proteomes" id="UP000031197">
    <property type="component" value="Unassembled WGS sequence"/>
</dbReference>
<keyword evidence="3" id="KW-0378">Hydrolase</keyword>
<proteinExistence type="inferred from homology"/>
<dbReference type="GO" id="GO:0046872">
    <property type="term" value="F:metal ion binding"/>
    <property type="evidence" value="ECO:0007669"/>
    <property type="project" value="UniProtKB-KW"/>
</dbReference>
<dbReference type="SUPFAM" id="SSF51556">
    <property type="entry name" value="Metallo-dependent hydrolases"/>
    <property type="match status" value="1"/>
</dbReference>
<dbReference type="GO" id="GO:0005829">
    <property type="term" value="C:cytosol"/>
    <property type="evidence" value="ECO:0007669"/>
    <property type="project" value="TreeGrafter"/>
</dbReference>
<dbReference type="PANTHER" id="PTHR46124">
    <property type="entry name" value="D-AMINOACYL-TRNA DEACYLASE"/>
    <property type="match status" value="1"/>
</dbReference>
<gene>
    <name evidence="5" type="ORF">RJ41_08345</name>
</gene>
<keyword evidence="2 4" id="KW-0479">Metal-binding</keyword>
<evidence type="ECO:0000256" key="3">
    <source>
        <dbReference type="ARBA" id="ARBA00022801"/>
    </source>
</evidence>
<dbReference type="Gene3D" id="3.20.20.140">
    <property type="entry name" value="Metal-dependent hydrolases"/>
    <property type="match status" value="1"/>
</dbReference>
<reference evidence="5 6" key="1">
    <citation type="submission" date="2014-12" db="EMBL/GenBank/DDBJ databases">
        <title>Genome sequencing of Alteromonas marina AD001.</title>
        <authorList>
            <person name="Adrian T.G.S."/>
            <person name="Chan K.G."/>
        </authorList>
    </citation>
    <scope>NUCLEOTIDE SEQUENCE [LARGE SCALE GENOMIC DNA]</scope>
    <source>
        <strain evidence="5 6">AD001</strain>
    </source>
</reference>
<accession>A0A0B3XW22</accession>
<dbReference type="CDD" id="cd01310">
    <property type="entry name" value="TatD_DNAse"/>
    <property type="match status" value="1"/>
</dbReference>
<evidence type="ECO:0000256" key="1">
    <source>
        <dbReference type="ARBA" id="ARBA00009275"/>
    </source>
</evidence>
<comment type="similarity">
    <text evidence="1">Belongs to the metallo-dependent hydrolases superfamily. TatD-type hydrolase family.</text>
</comment>
<dbReference type="OrthoDB" id="9810005at2"/>
<dbReference type="RefSeq" id="WP_039219309.1">
    <property type="nucleotide sequence ID" value="NZ_JWLW01000013.1"/>
</dbReference>
<comment type="caution">
    <text evidence="5">The sequence shown here is derived from an EMBL/GenBank/DDBJ whole genome shotgun (WGS) entry which is preliminary data.</text>
</comment>
<name>A0A0B3XW22_9ALTE</name>
<dbReference type="EMBL" id="JWLW01000013">
    <property type="protein sequence ID" value="KHT53691.1"/>
    <property type="molecule type" value="Genomic_DNA"/>
</dbReference>
<keyword evidence="6" id="KW-1185">Reference proteome</keyword>
<dbReference type="PIRSF" id="PIRSF005902">
    <property type="entry name" value="DNase_TatD"/>
    <property type="match status" value="1"/>
</dbReference>
<evidence type="ECO:0000256" key="4">
    <source>
        <dbReference type="PIRSR" id="PIRSR005902-1"/>
    </source>
</evidence>
<evidence type="ECO:0000256" key="2">
    <source>
        <dbReference type="ARBA" id="ARBA00022723"/>
    </source>
</evidence>
<feature type="binding site" evidence="4">
    <location>
        <position position="92"/>
    </location>
    <ligand>
        <name>a divalent metal cation</name>
        <dbReference type="ChEBI" id="CHEBI:60240"/>
        <label>1</label>
    </ligand>
</feature>
<sequence length="258" mass="29406">MPWFDAGVNLLDKRFDADEVIQRAQEAGVEKLCVITTHPQEWDAAVALYKKYSEQCCFTIGVHPHNAKDVTERDYDRLRELAQHQGCVAIGECGLDFNRNFSPQDVQLAVFEAQLDIAVSLNLPVYLHERDAFSEQVSLLTRYMPRLKGGIAHCFTGTMDQVEAYLSLGLYIGITGWVCDDKRGEDLRDAVKHIPLDRLILETDAPYLFPKTLRPRKRNNEPAYLPHIAQQLGEYLQVETDKLRISSYANTCELFSLN</sequence>
<evidence type="ECO:0000313" key="6">
    <source>
        <dbReference type="Proteomes" id="UP000031197"/>
    </source>
</evidence>